<evidence type="ECO:0000313" key="1">
    <source>
        <dbReference type="EMBL" id="KAL3565609.1"/>
    </source>
</evidence>
<accession>A0ACC4AI31</accession>
<protein>
    <submittedName>
        <fullName evidence="1">Uncharacterized protein</fullName>
    </submittedName>
</protein>
<proteinExistence type="predicted"/>
<gene>
    <name evidence="1" type="ORF">D5086_033655</name>
</gene>
<dbReference type="Proteomes" id="UP000309997">
    <property type="component" value="Unassembled WGS sequence"/>
</dbReference>
<comment type="caution">
    <text evidence="1">The sequence shown here is derived from an EMBL/GenBank/DDBJ whole genome shotgun (WGS) entry which is preliminary data.</text>
</comment>
<keyword evidence="2" id="KW-1185">Reference proteome</keyword>
<evidence type="ECO:0000313" key="2">
    <source>
        <dbReference type="Proteomes" id="UP000309997"/>
    </source>
</evidence>
<sequence length="127" mass="14800">MISKHFLFPFSPPYSFIIKHSNGYLNNLKQCMKIQYLGMPSFAMKYPEKRKKEPIRPAIKDVPMMKFDTRTLKHATRELAIKPPSRQPLRSRETDPFPFSIQSAKLKGMEGKPECLIQHKKNSISSF</sequence>
<name>A0ACC4AI31_POPAL</name>
<dbReference type="EMBL" id="RCHU02000019">
    <property type="protein sequence ID" value="KAL3565609.1"/>
    <property type="molecule type" value="Genomic_DNA"/>
</dbReference>
<organism evidence="1 2">
    <name type="scientific">Populus alba</name>
    <name type="common">White poplar</name>
    <dbReference type="NCBI Taxonomy" id="43335"/>
    <lineage>
        <taxon>Eukaryota</taxon>
        <taxon>Viridiplantae</taxon>
        <taxon>Streptophyta</taxon>
        <taxon>Embryophyta</taxon>
        <taxon>Tracheophyta</taxon>
        <taxon>Spermatophyta</taxon>
        <taxon>Magnoliopsida</taxon>
        <taxon>eudicotyledons</taxon>
        <taxon>Gunneridae</taxon>
        <taxon>Pentapetalae</taxon>
        <taxon>rosids</taxon>
        <taxon>fabids</taxon>
        <taxon>Malpighiales</taxon>
        <taxon>Salicaceae</taxon>
        <taxon>Saliceae</taxon>
        <taxon>Populus</taxon>
    </lineage>
</organism>
<reference evidence="1 2" key="1">
    <citation type="journal article" date="2024" name="Plant Biotechnol. J.">
        <title>Genome and CRISPR/Cas9 system of a widespread forest tree (Populus alba) in the world.</title>
        <authorList>
            <person name="Liu Y.J."/>
            <person name="Jiang P.F."/>
            <person name="Han X.M."/>
            <person name="Li X.Y."/>
            <person name="Wang H.M."/>
            <person name="Wang Y.J."/>
            <person name="Wang X.X."/>
            <person name="Zeng Q.Y."/>
        </authorList>
    </citation>
    <scope>NUCLEOTIDE SEQUENCE [LARGE SCALE GENOMIC DNA]</scope>
    <source>
        <strain evidence="2">cv. PAL-ZL1</strain>
    </source>
</reference>